<dbReference type="Pfam" id="PF02606">
    <property type="entry name" value="LpxK"/>
    <property type="match status" value="1"/>
</dbReference>
<dbReference type="PANTHER" id="PTHR42724">
    <property type="entry name" value="TETRAACYLDISACCHARIDE 4'-KINASE"/>
    <property type="match status" value="1"/>
</dbReference>
<dbReference type="HAMAP" id="MF_00409">
    <property type="entry name" value="LpxK"/>
    <property type="match status" value="1"/>
</dbReference>
<comment type="similarity">
    <text evidence="13">Belongs to the LpxK family.</text>
</comment>
<comment type="catalytic activity">
    <reaction evidence="13">
        <text>a lipid A disaccharide + ATP = a lipid IVA + ADP + H(+)</text>
        <dbReference type="Rhea" id="RHEA:67840"/>
        <dbReference type="ChEBI" id="CHEBI:15378"/>
        <dbReference type="ChEBI" id="CHEBI:30616"/>
        <dbReference type="ChEBI" id="CHEBI:176343"/>
        <dbReference type="ChEBI" id="CHEBI:176425"/>
        <dbReference type="ChEBI" id="CHEBI:456216"/>
        <dbReference type="EC" id="2.7.1.130"/>
    </reaction>
</comment>
<dbReference type="HOGENOM" id="CLU_038816_6_1_7"/>
<keyword evidence="5 13" id="KW-0444">Lipid biosynthesis</keyword>
<feature type="binding site" evidence="13">
    <location>
        <begin position="55"/>
        <end position="62"/>
    </location>
    <ligand>
        <name>ATP</name>
        <dbReference type="ChEBI" id="CHEBI:30616"/>
    </ligand>
</feature>
<evidence type="ECO:0000256" key="6">
    <source>
        <dbReference type="ARBA" id="ARBA00022556"/>
    </source>
</evidence>
<evidence type="ECO:0000256" key="10">
    <source>
        <dbReference type="ARBA" id="ARBA00022840"/>
    </source>
</evidence>
<evidence type="ECO:0000313" key="16">
    <source>
        <dbReference type="Proteomes" id="UP000011724"/>
    </source>
</evidence>
<keyword evidence="7 13" id="KW-0808">Transferase</keyword>
<dbReference type="PANTHER" id="PTHR42724:SF1">
    <property type="entry name" value="TETRAACYLDISACCHARIDE 4'-KINASE, MITOCHONDRIAL-RELATED"/>
    <property type="match status" value="1"/>
</dbReference>
<dbReference type="InterPro" id="IPR003758">
    <property type="entry name" value="LpxK"/>
</dbReference>
<accession>M1WMU2</accession>
<reference evidence="16" key="2">
    <citation type="journal article" date="2013" name="Stand. Genomic Sci.">
        <title>Complete genome sequence of Desulfocapsa sulfexigens, a marine deltaproteobacterium specialized in disproportionating inorganic sulfur compounds.</title>
        <authorList>
            <person name="Finster K.W."/>
            <person name="Kjeldsen K.U."/>
            <person name="Kube M."/>
            <person name="Reinhardt R."/>
            <person name="Mussmann M."/>
            <person name="Amann R."/>
            <person name="Schreiber L."/>
        </authorList>
    </citation>
    <scope>NUCLEOTIDE SEQUENCE [LARGE SCALE GENOMIC DNA]</scope>
    <source>
        <strain evidence="16">DSM 10523 / SB164P1</strain>
    </source>
</reference>
<dbReference type="Proteomes" id="UP000011724">
    <property type="component" value="Chromosome"/>
</dbReference>
<dbReference type="NCBIfam" id="TIGR00682">
    <property type="entry name" value="lpxK"/>
    <property type="match status" value="1"/>
</dbReference>
<evidence type="ECO:0000256" key="2">
    <source>
        <dbReference type="ARBA" id="ARBA00004870"/>
    </source>
</evidence>
<evidence type="ECO:0000256" key="9">
    <source>
        <dbReference type="ARBA" id="ARBA00022777"/>
    </source>
</evidence>
<keyword evidence="16" id="KW-1185">Reference proteome</keyword>
<dbReference type="AlphaFoldDB" id="M1WMU2"/>
<proteinExistence type="inferred from homology"/>
<dbReference type="EMBL" id="FO203427">
    <property type="protein sequence ID" value="CCH49965.1"/>
    <property type="molecule type" value="Genomic_DNA"/>
</dbReference>
<dbReference type="UniPathway" id="UPA00359">
    <property type="reaction ID" value="UER00482"/>
</dbReference>
<feature type="region of interest" description="Disordered" evidence="14">
    <location>
        <begin position="353"/>
        <end position="373"/>
    </location>
</feature>
<dbReference type="EC" id="2.7.1.130" evidence="3 13"/>
<dbReference type="eggNOG" id="COG1663">
    <property type="taxonomic scope" value="Bacteria"/>
</dbReference>
<protein>
    <recommendedName>
        <fullName evidence="4 13">Tetraacyldisaccharide 4'-kinase</fullName>
        <ecNumber evidence="3 13">2.7.1.130</ecNumber>
    </recommendedName>
    <alternativeName>
        <fullName evidence="12 13">Lipid A 4'-kinase</fullName>
    </alternativeName>
</protein>
<dbReference type="GO" id="GO:0009245">
    <property type="term" value="P:lipid A biosynthetic process"/>
    <property type="evidence" value="ECO:0007669"/>
    <property type="project" value="UniProtKB-UniRule"/>
</dbReference>
<organism evidence="15 16">
    <name type="scientific">Pseudodesulfovibrio piezophilus (strain DSM 21447 / JCM 15486 / C1TLV30)</name>
    <name type="common">Desulfovibrio piezophilus</name>
    <dbReference type="NCBI Taxonomy" id="1322246"/>
    <lineage>
        <taxon>Bacteria</taxon>
        <taxon>Pseudomonadati</taxon>
        <taxon>Thermodesulfobacteriota</taxon>
        <taxon>Desulfovibrionia</taxon>
        <taxon>Desulfovibrionales</taxon>
        <taxon>Desulfovibrionaceae</taxon>
    </lineage>
</organism>
<dbReference type="InterPro" id="IPR027417">
    <property type="entry name" value="P-loop_NTPase"/>
</dbReference>
<evidence type="ECO:0000256" key="11">
    <source>
        <dbReference type="ARBA" id="ARBA00023098"/>
    </source>
</evidence>
<evidence type="ECO:0000256" key="5">
    <source>
        <dbReference type="ARBA" id="ARBA00022516"/>
    </source>
</evidence>
<keyword evidence="10 13" id="KW-0067">ATP-binding</keyword>
<dbReference type="SUPFAM" id="SSF52540">
    <property type="entry name" value="P-loop containing nucleoside triphosphate hydrolases"/>
    <property type="match status" value="1"/>
</dbReference>
<name>M1WMU2_PSEP2</name>
<comment type="pathway">
    <text evidence="2 13">Glycolipid biosynthesis; lipid IV(A) biosynthesis; lipid IV(A) from (3R)-3-hydroxytetradecanoyl-[acyl-carrier-protein] and UDP-N-acetyl-alpha-D-glucosamine: step 6/6.</text>
</comment>
<evidence type="ECO:0000256" key="14">
    <source>
        <dbReference type="SAM" id="MobiDB-lite"/>
    </source>
</evidence>
<dbReference type="GO" id="GO:0009029">
    <property type="term" value="F:lipid-A 4'-kinase activity"/>
    <property type="evidence" value="ECO:0007669"/>
    <property type="project" value="UniProtKB-UniRule"/>
</dbReference>
<evidence type="ECO:0000256" key="3">
    <source>
        <dbReference type="ARBA" id="ARBA00012071"/>
    </source>
</evidence>
<reference evidence="15 16" key="1">
    <citation type="journal article" date="2013" name="PLoS ONE">
        <title>The first genomic and proteomic characterization of a deep-sea sulfate reducer: insights into the piezophilic lifestyle of Desulfovibrio piezophilus.</title>
        <authorList>
            <person name="Pradel N."/>
            <person name="Ji B."/>
            <person name="Gimenez G."/>
            <person name="Talla E."/>
            <person name="Lenoble P."/>
            <person name="Garel M."/>
            <person name="Tamburini C."/>
            <person name="Fourquet P."/>
            <person name="Lebrun R."/>
            <person name="Bertin P."/>
            <person name="Denis Y."/>
            <person name="Pophillat M."/>
            <person name="Barbe V."/>
            <person name="Ollivier B."/>
            <person name="Dolla A."/>
        </authorList>
    </citation>
    <scope>NUCLEOTIDE SEQUENCE [LARGE SCALE GENOMIC DNA]</scope>
    <source>
        <strain evidence="16">DSM 10523 / SB164P1</strain>
    </source>
</reference>
<dbReference type="RefSeq" id="WP_015416007.1">
    <property type="nucleotide sequence ID" value="NC_020409.1"/>
</dbReference>
<feature type="compositionally biased region" description="Basic and acidic residues" evidence="14">
    <location>
        <begin position="360"/>
        <end position="373"/>
    </location>
</feature>
<keyword evidence="8 13" id="KW-0547">Nucleotide-binding</keyword>
<gene>
    <name evidence="13 15" type="primary">lpxK</name>
    <name evidence="15" type="ordered locus">BN4_12732</name>
</gene>
<dbReference type="PATRIC" id="fig|879567.3.peg.2927"/>
<evidence type="ECO:0000256" key="1">
    <source>
        <dbReference type="ARBA" id="ARBA00002274"/>
    </source>
</evidence>
<dbReference type="OrthoDB" id="9766423at2"/>
<keyword evidence="9 13" id="KW-0418">Kinase</keyword>
<dbReference type="GO" id="GO:0009244">
    <property type="term" value="P:lipopolysaccharide core region biosynthetic process"/>
    <property type="evidence" value="ECO:0007669"/>
    <property type="project" value="TreeGrafter"/>
</dbReference>
<dbReference type="BioCyc" id="DPIE1322246:BN4_RS13730-MONOMER"/>
<evidence type="ECO:0000256" key="8">
    <source>
        <dbReference type="ARBA" id="ARBA00022741"/>
    </source>
</evidence>
<dbReference type="KEGG" id="dpi:BN4_12732"/>
<evidence type="ECO:0000256" key="7">
    <source>
        <dbReference type="ARBA" id="ARBA00022679"/>
    </source>
</evidence>
<dbReference type="GO" id="GO:0005886">
    <property type="term" value="C:plasma membrane"/>
    <property type="evidence" value="ECO:0007669"/>
    <property type="project" value="TreeGrafter"/>
</dbReference>
<dbReference type="STRING" id="1322246.BN4_12732"/>
<evidence type="ECO:0000313" key="15">
    <source>
        <dbReference type="EMBL" id="CCH49965.1"/>
    </source>
</evidence>
<evidence type="ECO:0000256" key="13">
    <source>
        <dbReference type="HAMAP-Rule" id="MF_00409"/>
    </source>
</evidence>
<comment type="function">
    <text evidence="1 13">Transfers the gamma-phosphate of ATP to the 4'-position of a tetraacyldisaccharide 1-phosphate intermediate (termed DS-1-P) to form tetraacyldisaccharide 1,4'-bis-phosphate (lipid IVA).</text>
</comment>
<keyword evidence="11 13" id="KW-0443">Lipid metabolism</keyword>
<evidence type="ECO:0000256" key="4">
    <source>
        <dbReference type="ARBA" id="ARBA00016436"/>
    </source>
</evidence>
<dbReference type="GO" id="GO:0005524">
    <property type="term" value="F:ATP binding"/>
    <property type="evidence" value="ECO:0007669"/>
    <property type="project" value="UniProtKB-UniRule"/>
</dbReference>
<sequence>MPDSITTIQTLLSPMLKPLSWGYGALMRLRENLYGYGLFTAWKPTPLTVSVGNIGWGGSGKTPIAGWLLDWAKKNNLRPLLLTRGYKAKPVSYPYRVLPGALPEEAGDEPLMLATTHPEAHIIVDPVRTRGGKLGVRQFKPHLIVLDDGFQHMAVARDFNLVLLRPEDLSTQWNAVTPAGSWREPVSALKRADAFMVKAGPAYFKRLLPLFKERLDHLHKPFFSFRVVPTSVSQIIGPETAENFEGAGYLLVTGVGDPELVKRTATQFLGYPPVRHMIYRDHHSYTKSDMLEMQATARKLGCKTILCTPKDAVKLGPMCNEAFWQFDLRVEFGPSSIGEKVRFDTWWNRHHEKLSKRRRGEKEKQHSGEKSRG</sequence>
<evidence type="ECO:0000256" key="12">
    <source>
        <dbReference type="ARBA" id="ARBA00029757"/>
    </source>
</evidence>
<keyword evidence="6 13" id="KW-0441">Lipid A biosynthesis</keyword>